<name>A0A9D9NEX9_9BACT</name>
<dbReference type="PANTHER" id="PTHR10098">
    <property type="entry name" value="RAPSYN-RELATED"/>
    <property type="match status" value="1"/>
</dbReference>
<dbReference type="Pfam" id="PF12770">
    <property type="entry name" value="CHAT"/>
    <property type="match status" value="1"/>
</dbReference>
<reference evidence="2" key="1">
    <citation type="submission" date="2020-10" db="EMBL/GenBank/DDBJ databases">
        <authorList>
            <person name="Gilroy R."/>
        </authorList>
    </citation>
    <scope>NUCLEOTIDE SEQUENCE</scope>
    <source>
        <strain evidence="2">B2-22910</strain>
    </source>
</reference>
<reference evidence="2" key="2">
    <citation type="journal article" date="2021" name="PeerJ">
        <title>Extensive microbial diversity within the chicken gut microbiome revealed by metagenomics and culture.</title>
        <authorList>
            <person name="Gilroy R."/>
            <person name="Ravi A."/>
            <person name="Getino M."/>
            <person name="Pursley I."/>
            <person name="Horton D.L."/>
            <person name="Alikhan N.F."/>
            <person name="Baker D."/>
            <person name="Gharbi K."/>
            <person name="Hall N."/>
            <person name="Watson M."/>
            <person name="Adriaenssens E.M."/>
            <person name="Foster-Nyarko E."/>
            <person name="Jarju S."/>
            <person name="Secka A."/>
            <person name="Antonio M."/>
            <person name="Oren A."/>
            <person name="Chaudhuri R.R."/>
            <person name="La Ragione R."/>
            <person name="Hildebrand F."/>
            <person name="Pallen M.J."/>
        </authorList>
    </citation>
    <scope>NUCLEOTIDE SEQUENCE</scope>
    <source>
        <strain evidence="2">B2-22910</strain>
    </source>
</reference>
<accession>A0A9D9NEX9</accession>
<dbReference type="Proteomes" id="UP000823603">
    <property type="component" value="Unassembled WGS sequence"/>
</dbReference>
<feature type="domain" description="CHAT" evidence="1">
    <location>
        <begin position="416"/>
        <end position="763"/>
    </location>
</feature>
<proteinExistence type="predicted"/>
<organism evidence="2 3">
    <name type="scientific">Candidatus Cryptobacteroides faecavium</name>
    <dbReference type="NCBI Taxonomy" id="2840762"/>
    <lineage>
        <taxon>Bacteria</taxon>
        <taxon>Pseudomonadati</taxon>
        <taxon>Bacteroidota</taxon>
        <taxon>Bacteroidia</taxon>
        <taxon>Bacteroidales</taxon>
        <taxon>Candidatus Cryptobacteroides</taxon>
    </lineage>
</organism>
<dbReference type="EMBL" id="JADIMB010000069">
    <property type="protein sequence ID" value="MBO8471122.1"/>
    <property type="molecule type" value="Genomic_DNA"/>
</dbReference>
<comment type="caution">
    <text evidence="2">The sequence shown here is derived from an EMBL/GenBank/DDBJ whole genome shotgun (WGS) entry which is preliminary data.</text>
</comment>
<dbReference type="InterPro" id="IPR024983">
    <property type="entry name" value="CHAT_dom"/>
</dbReference>
<sequence length="765" mass="86063">MEIARAMHEAGRYSLANKMYIDLINEFHSAPDRVEPDLFQEFVLQHLENLVAMHAYDNASGLIGAPVQYTPEGQVRHTVLLSRLARYVPQDRSWDGILPWLYHADSTACALKAAGYDTRCLELSLLNEMGAVYGWLGNIEGLLVAIRRIQSLESFDPSSREWPSDAYLQFGFYLMSTGQLQEAKGIFISVLTNKVLYDLTHLYEPFIPYVVLCRLTGDSDAAVKVMDILLDIIDVGMSQQGVMMSGRQFVHYFRENLYLDMMSFVSEYFPDECSGVFYDAVLTLNNLRYGVRMDMLSYCDTCRSESFRKIYNISGLSSGISSTDMLIDYAYAENIMSGTAGGKLPVRSHRYSWRDVQLALDKDDASVEFVQVSIGEPYFAALVIRNWYDRPEYVRLCSTSDLEAECGGGVDLYRNRGEEVYEMIWKPLEPYLKDAEDIYYSPSGIMRTINMDAIPSPDDGGLMSDRFNMVLLSSTARLADKERSPMSDESILPDSCRVLMYGGLDYYPDPDEWREAVAPWKKYAGSPNYMFDRSVFHLEKLFDSGPDDVGTDIGYLENSYTEVTEIMETVGPSKVLLRTGVDGVEEDFRYDHDAGIIHIATHAFYCSEQEIAEDGRLAEVDFIPVSTNEASAMNRCGLVFSGAGSSAEGNKPEGVCDGFVYGADISARDFRNAGLVVLSGCKTASGDVYSDGIYGLQRAFRYAGAGALIMSLWNVNDRSAALMMTSFYRFLMNGDSRHEAFRKARAAVREEFEDPYYWAAFIMLD</sequence>
<dbReference type="PANTHER" id="PTHR10098:SF108">
    <property type="entry name" value="TETRATRICOPEPTIDE REPEAT PROTEIN 28"/>
    <property type="match status" value="1"/>
</dbReference>
<evidence type="ECO:0000313" key="3">
    <source>
        <dbReference type="Proteomes" id="UP000823603"/>
    </source>
</evidence>
<dbReference type="AlphaFoldDB" id="A0A9D9NEX9"/>
<protein>
    <submittedName>
        <fullName evidence="2">CHAT domain-containing protein</fullName>
    </submittedName>
</protein>
<evidence type="ECO:0000313" key="2">
    <source>
        <dbReference type="EMBL" id="MBO8471122.1"/>
    </source>
</evidence>
<evidence type="ECO:0000259" key="1">
    <source>
        <dbReference type="Pfam" id="PF12770"/>
    </source>
</evidence>
<gene>
    <name evidence="2" type="ORF">IAB82_04930</name>
</gene>